<evidence type="ECO:0000313" key="3">
    <source>
        <dbReference type="Proteomes" id="UP000194236"/>
    </source>
</evidence>
<name>A0A1Y3BJV7_EURMA</name>
<reference evidence="2 3" key="1">
    <citation type="submission" date="2017-03" db="EMBL/GenBank/DDBJ databases">
        <title>Genome Survey of Euroglyphus maynei.</title>
        <authorList>
            <person name="Arlian L.G."/>
            <person name="Morgan M.S."/>
            <person name="Rider S.D."/>
        </authorList>
    </citation>
    <scope>NUCLEOTIDE SEQUENCE [LARGE SCALE GENOMIC DNA]</scope>
    <source>
        <strain evidence="2">Arlian Lab</strain>
        <tissue evidence="2">Whole body</tissue>
    </source>
</reference>
<protein>
    <submittedName>
        <fullName evidence="2">Uncharacterized protein</fullName>
    </submittedName>
</protein>
<dbReference type="AlphaFoldDB" id="A0A1Y3BJV7"/>
<feature type="non-terminal residue" evidence="2">
    <location>
        <position position="120"/>
    </location>
</feature>
<evidence type="ECO:0000313" key="2">
    <source>
        <dbReference type="EMBL" id="OTF79445.1"/>
    </source>
</evidence>
<dbReference type="Proteomes" id="UP000194236">
    <property type="component" value="Unassembled WGS sequence"/>
</dbReference>
<feature type="compositionally biased region" description="Polar residues" evidence="1">
    <location>
        <begin position="65"/>
        <end position="74"/>
    </location>
</feature>
<proteinExistence type="predicted"/>
<organism evidence="2 3">
    <name type="scientific">Euroglyphus maynei</name>
    <name type="common">Mayne's house dust mite</name>
    <dbReference type="NCBI Taxonomy" id="6958"/>
    <lineage>
        <taxon>Eukaryota</taxon>
        <taxon>Metazoa</taxon>
        <taxon>Ecdysozoa</taxon>
        <taxon>Arthropoda</taxon>
        <taxon>Chelicerata</taxon>
        <taxon>Arachnida</taxon>
        <taxon>Acari</taxon>
        <taxon>Acariformes</taxon>
        <taxon>Sarcoptiformes</taxon>
        <taxon>Astigmata</taxon>
        <taxon>Psoroptidia</taxon>
        <taxon>Analgoidea</taxon>
        <taxon>Pyroglyphidae</taxon>
        <taxon>Pyroglyphinae</taxon>
        <taxon>Euroglyphus</taxon>
    </lineage>
</organism>
<keyword evidence="3" id="KW-1185">Reference proteome</keyword>
<feature type="region of interest" description="Disordered" evidence="1">
    <location>
        <begin position="51"/>
        <end position="95"/>
    </location>
</feature>
<dbReference type="EMBL" id="MUJZ01023070">
    <property type="protein sequence ID" value="OTF79445.1"/>
    <property type="molecule type" value="Genomic_DNA"/>
</dbReference>
<evidence type="ECO:0000256" key="1">
    <source>
        <dbReference type="SAM" id="MobiDB-lite"/>
    </source>
</evidence>
<sequence>MKSIIPLTTNSLKNLRSYLKSVPNKIYSIEIKINTENVTKLPILSEGVKPITANTDKPAKDTVKESLSSVTQNKALDKKSKQKSNDVSSVKKLSHNERIDRTERLVLSLKHSWSIATLPN</sequence>
<comment type="caution">
    <text evidence="2">The sequence shown here is derived from an EMBL/GenBank/DDBJ whole genome shotgun (WGS) entry which is preliminary data.</text>
</comment>
<gene>
    <name evidence="2" type="ORF">BLA29_013639</name>
</gene>
<accession>A0A1Y3BJV7</accession>